<dbReference type="OrthoDB" id="57081at2759"/>
<keyword evidence="2" id="KW-1185">Reference proteome</keyword>
<accession>A0A9K3Q606</accession>
<protein>
    <submittedName>
        <fullName evidence="1">Uncharacterized protein</fullName>
    </submittedName>
</protein>
<dbReference type="AlphaFoldDB" id="A0A9K3Q606"/>
<reference evidence="1" key="2">
    <citation type="submission" date="2021-04" db="EMBL/GenBank/DDBJ databases">
        <authorList>
            <person name="Podell S."/>
        </authorList>
    </citation>
    <scope>NUCLEOTIDE SEQUENCE</scope>
    <source>
        <strain evidence="1">Hildebrandi</strain>
    </source>
</reference>
<gene>
    <name evidence="1" type="ORF">IV203_027390</name>
</gene>
<reference evidence="1" key="1">
    <citation type="journal article" date="2021" name="Sci. Rep.">
        <title>Diploid genomic architecture of Nitzschia inconspicua, an elite biomass production diatom.</title>
        <authorList>
            <person name="Oliver A."/>
            <person name="Podell S."/>
            <person name="Pinowska A."/>
            <person name="Traller J.C."/>
            <person name="Smith S.R."/>
            <person name="McClure R."/>
            <person name="Beliaev A."/>
            <person name="Bohutskyi P."/>
            <person name="Hill E.A."/>
            <person name="Rabines A."/>
            <person name="Zheng H."/>
            <person name="Allen L.Z."/>
            <person name="Kuo A."/>
            <person name="Grigoriev I.V."/>
            <person name="Allen A.E."/>
            <person name="Hazlebeck D."/>
            <person name="Allen E.E."/>
        </authorList>
    </citation>
    <scope>NUCLEOTIDE SEQUENCE</scope>
    <source>
        <strain evidence="1">Hildebrandi</strain>
    </source>
</reference>
<dbReference type="EMBL" id="JAGRRH010000005">
    <property type="protein sequence ID" value="KAG7369644.1"/>
    <property type="molecule type" value="Genomic_DNA"/>
</dbReference>
<dbReference type="Proteomes" id="UP000693970">
    <property type="component" value="Unassembled WGS sequence"/>
</dbReference>
<comment type="caution">
    <text evidence="1">The sequence shown here is derived from an EMBL/GenBank/DDBJ whole genome shotgun (WGS) entry which is preliminary data.</text>
</comment>
<name>A0A9K3Q606_9STRA</name>
<evidence type="ECO:0000313" key="1">
    <source>
        <dbReference type="EMBL" id="KAG7369644.1"/>
    </source>
</evidence>
<proteinExistence type="predicted"/>
<sequence>MNHATTKCPIPVLLPQVASNHRNDEEAVSFAWQLHDQDVKCLPEIYPRINNPLLLNNIPVDVIAKRLSRFMRINSVLCKYDTEHARVMGCTSNVSFVVQIWRARQPSVHQKNKILVEVTRRQGCCIVMHKLRHALAQSLQSDQDPVRYESLLTACHQLKPSPHIKSFCKSLSARFPGRQKINPFSFQNTDLEFSVDLLESKSYHEQDLGMEIIAYMSDDSKVSKPEATTTANLLIFRQASLSGELSNIGSRLQNAVEDYVYDLQEVRPRLSDEGPFRHTLTALSNSLELLLLRGNNSDVISSWLRDPQPMLFVYWRHMLHFFFKRLGAFREYPQSAAIAAKCIRLLYMLASHSSEGMDEIQAHFETLPPLLRDACKYGRSFNELLELEASELRQIMDESVNK</sequence>
<evidence type="ECO:0000313" key="2">
    <source>
        <dbReference type="Proteomes" id="UP000693970"/>
    </source>
</evidence>
<organism evidence="1 2">
    <name type="scientific">Nitzschia inconspicua</name>
    <dbReference type="NCBI Taxonomy" id="303405"/>
    <lineage>
        <taxon>Eukaryota</taxon>
        <taxon>Sar</taxon>
        <taxon>Stramenopiles</taxon>
        <taxon>Ochrophyta</taxon>
        <taxon>Bacillariophyta</taxon>
        <taxon>Bacillariophyceae</taxon>
        <taxon>Bacillariophycidae</taxon>
        <taxon>Bacillariales</taxon>
        <taxon>Bacillariaceae</taxon>
        <taxon>Nitzschia</taxon>
    </lineage>
</organism>